<evidence type="ECO:0000256" key="1">
    <source>
        <dbReference type="ARBA" id="ARBA00004123"/>
    </source>
</evidence>
<feature type="domain" description="DNA-directed RNA polymerase RBP11-like dimerisation" evidence="6">
    <location>
        <begin position="36"/>
        <end position="107"/>
    </location>
</feature>
<name>A0A7S2NUR5_9STRA</name>
<comment type="subcellular location">
    <subcellularLocation>
        <location evidence="1">Nucleus</location>
    </subcellularLocation>
</comment>
<keyword evidence="3" id="KW-0804">Transcription</keyword>
<protein>
    <recommendedName>
        <fullName evidence="6">DNA-directed RNA polymerase RBP11-like dimerisation domain-containing protein</fullName>
    </recommendedName>
</protein>
<dbReference type="GO" id="GO:0003899">
    <property type="term" value="F:DNA-directed RNA polymerase activity"/>
    <property type="evidence" value="ECO:0007669"/>
    <property type="project" value="InterPro"/>
</dbReference>
<evidence type="ECO:0000259" key="6">
    <source>
        <dbReference type="Pfam" id="PF13656"/>
    </source>
</evidence>
<evidence type="ECO:0000256" key="4">
    <source>
        <dbReference type="ARBA" id="ARBA00023242"/>
    </source>
</evidence>
<dbReference type="AlphaFoldDB" id="A0A7S2NUR5"/>
<organism evidence="7">
    <name type="scientific">Leptocylindrus danicus</name>
    <dbReference type="NCBI Taxonomy" id="163516"/>
    <lineage>
        <taxon>Eukaryota</taxon>
        <taxon>Sar</taxon>
        <taxon>Stramenopiles</taxon>
        <taxon>Ochrophyta</taxon>
        <taxon>Bacillariophyta</taxon>
        <taxon>Coscinodiscophyceae</taxon>
        <taxon>Chaetocerotophycidae</taxon>
        <taxon>Leptocylindrales</taxon>
        <taxon>Leptocylindraceae</taxon>
        <taxon>Leptocylindrus</taxon>
    </lineage>
</organism>
<keyword evidence="4" id="KW-0539">Nucleus</keyword>
<dbReference type="PANTHER" id="PTHR13946">
    <property type="entry name" value="DNA-DIRECTED RNA POLYMERASE I,II,III"/>
    <property type="match status" value="1"/>
</dbReference>
<dbReference type="Gene3D" id="3.30.1360.10">
    <property type="entry name" value="RNA polymerase, RBP11-like subunit"/>
    <property type="match status" value="1"/>
</dbReference>
<dbReference type="InterPro" id="IPR037685">
    <property type="entry name" value="RBP11"/>
</dbReference>
<evidence type="ECO:0000256" key="5">
    <source>
        <dbReference type="ARBA" id="ARBA00025751"/>
    </source>
</evidence>
<evidence type="ECO:0000313" key="7">
    <source>
        <dbReference type="EMBL" id="CAD9561637.1"/>
    </source>
</evidence>
<dbReference type="EMBL" id="HBGY01005176">
    <property type="protein sequence ID" value="CAD9561637.1"/>
    <property type="molecule type" value="Transcribed_RNA"/>
</dbReference>
<dbReference type="InterPro" id="IPR022905">
    <property type="entry name" value="Rpo11-like"/>
</dbReference>
<accession>A0A7S2NUR5</accession>
<sequence length="124" mass="13816">MTNAPERSACFLLDEDAGEVKITYTPDTKVANAGMFIINKEDHTLGNLLRMQLLRNPEVRFSGYRIPHPLIHLVELKVQTSSGNVSPVEVVSAAIEDLSNESDHLETAARDALDKWRRNNAGQM</sequence>
<dbReference type="Pfam" id="PF13656">
    <property type="entry name" value="RNA_pol_L_2"/>
    <property type="match status" value="1"/>
</dbReference>
<dbReference type="InterPro" id="IPR009025">
    <property type="entry name" value="RBP11-like_dimer"/>
</dbReference>
<dbReference type="GO" id="GO:0046983">
    <property type="term" value="F:protein dimerization activity"/>
    <property type="evidence" value="ECO:0007669"/>
    <property type="project" value="InterPro"/>
</dbReference>
<dbReference type="CDD" id="cd06926">
    <property type="entry name" value="RNAP_II_RPB11"/>
    <property type="match status" value="1"/>
</dbReference>
<dbReference type="SUPFAM" id="SSF55257">
    <property type="entry name" value="RBP11-like subunits of RNA polymerase"/>
    <property type="match status" value="1"/>
</dbReference>
<dbReference type="GO" id="GO:0005665">
    <property type="term" value="C:RNA polymerase II, core complex"/>
    <property type="evidence" value="ECO:0007669"/>
    <property type="project" value="InterPro"/>
</dbReference>
<dbReference type="InterPro" id="IPR036603">
    <property type="entry name" value="RBP11-like"/>
</dbReference>
<keyword evidence="2" id="KW-0240">DNA-directed RNA polymerase</keyword>
<evidence type="ECO:0000256" key="2">
    <source>
        <dbReference type="ARBA" id="ARBA00022478"/>
    </source>
</evidence>
<gene>
    <name evidence="7" type="ORF">LDAN0321_LOCUS3140</name>
</gene>
<dbReference type="PANTHER" id="PTHR13946:SF16">
    <property type="entry name" value="DNA-DIRECTED RNA POLYMERASE II SUBUNIT RPB11"/>
    <property type="match status" value="1"/>
</dbReference>
<evidence type="ECO:0000256" key="3">
    <source>
        <dbReference type="ARBA" id="ARBA00023163"/>
    </source>
</evidence>
<dbReference type="PROSITE" id="PS01154">
    <property type="entry name" value="RNA_POL_L_13KD"/>
    <property type="match status" value="1"/>
</dbReference>
<dbReference type="HAMAP" id="MF_00261">
    <property type="entry name" value="RNApol_arch_Rpo11"/>
    <property type="match status" value="1"/>
</dbReference>
<comment type="similarity">
    <text evidence="5">Belongs to the archaeal Rpo11/eukaryotic RPB11/RPC19 RNA polymerase subunit family.</text>
</comment>
<proteinExistence type="inferred from homology"/>
<dbReference type="GO" id="GO:0006366">
    <property type="term" value="P:transcription by RNA polymerase II"/>
    <property type="evidence" value="ECO:0007669"/>
    <property type="project" value="InterPro"/>
</dbReference>
<dbReference type="GO" id="GO:0003677">
    <property type="term" value="F:DNA binding"/>
    <property type="evidence" value="ECO:0007669"/>
    <property type="project" value="InterPro"/>
</dbReference>
<dbReference type="InterPro" id="IPR008193">
    <property type="entry name" value="RNA_pol_Rpb11_13-16kDa_CS"/>
</dbReference>
<reference evidence="7" key="1">
    <citation type="submission" date="2021-01" db="EMBL/GenBank/DDBJ databases">
        <authorList>
            <person name="Corre E."/>
            <person name="Pelletier E."/>
            <person name="Niang G."/>
            <person name="Scheremetjew M."/>
            <person name="Finn R."/>
            <person name="Kale V."/>
            <person name="Holt S."/>
            <person name="Cochrane G."/>
            <person name="Meng A."/>
            <person name="Brown T."/>
            <person name="Cohen L."/>
        </authorList>
    </citation>
    <scope>NUCLEOTIDE SEQUENCE</scope>
    <source>
        <strain evidence="7">B650</strain>
    </source>
</reference>